<name>A0AAE4G9Z4_9BURK</name>
<dbReference type="AlphaFoldDB" id="A0AAE4G9Z4"/>
<dbReference type="RefSeq" id="WP_284076980.1">
    <property type="nucleotide sequence ID" value="NZ_JAVLSM010000007.1"/>
</dbReference>
<organism evidence="1">
    <name type="scientific">Herbaspirillum huttiense subsp. nephrolepidis</name>
    <dbReference type="NCBI Taxonomy" id="3075126"/>
    <lineage>
        <taxon>Bacteria</taxon>
        <taxon>Pseudomonadati</taxon>
        <taxon>Pseudomonadota</taxon>
        <taxon>Betaproteobacteria</taxon>
        <taxon>Burkholderiales</taxon>
        <taxon>Oxalobacteraceae</taxon>
        <taxon>Herbaspirillum</taxon>
    </lineage>
</organism>
<evidence type="ECO:0000313" key="1">
    <source>
        <dbReference type="EMBL" id="MDT0337512.1"/>
    </source>
</evidence>
<protein>
    <submittedName>
        <fullName evidence="1">Uncharacterized protein</fullName>
    </submittedName>
</protein>
<sequence length="79" mass="8669">MKLTDAQKRVMKWLGNGWPSEPGPGASIHVNGSRICNVDTLNALERLGLVEQRAVDGKKLLGEWQATQAGKNLTEDQQL</sequence>
<proteinExistence type="predicted"/>
<comment type="caution">
    <text evidence="1">The sequence shown here is derived from an EMBL/GenBank/DDBJ whole genome shotgun (WGS) entry which is preliminary data.</text>
</comment>
<reference evidence="1" key="1">
    <citation type="submission" date="2023-02" db="EMBL/GenBank/DDBJ databases">
        <title>Description of Herbaspirillum huttiense subsp. nephrolepsisexaltata and Herbaspirillum huttiense subsp. lycopersicon.</title>
        <authorList>
            <person name="Poudel M."/>
            <person name="Sharma A."/>
            <person name="Goss E."/>
            <person name="Tapia J.H."/>
            <person name="Harmon C.M."/>
            <person name="Jones J.B."/>
        </authorList>
    </citation>
    <scope>NUCLEOTIDE SEQUENCE</scope>
    <source>
        <strain evidence="1">NC40101</strain>
    </source>
</reference>
<dbReference type="EMBL" id="JAVRAA010000005">
    <property type="protein sequence ID" value="MDT0337512.1"/>
    <property type="molecule type" value="Genomic_DNA"/>
</dbReference>
<gene>
    <name evidence="1" type="ORF">RJN63_11780</name>
</gene>
<accession>A0AAE4G9Z4</accession>